<dbReference type="PROSITE" id="PS00873">
    <property type="entry name" value="NA_ALANINE_SYMP"/>
    <property type="match status" value="1"/>
</dbReference>
<evidence type="ECO:0000256" key="2">
    <source>
        <dbReference type="ARBA" id="ARBA00009261"/>
    </source>
</evidence>
<keyword evidence="4 8" id="KW-1003">Cell membrane</keyword>
<keyword evidence="5 8" id="KW-0812">Transmembrane</keyword>
<dbReference type="Proteomes" id="UP000726170">
    <property type="component" value="Unassembled WGS sequence"/>
</dbReference>
<feature type="transmembrane region" description="Helical" evidence="8">
    <location>
        <begin position="308"/>
        <end position="332"/>
    </location>
</feature>
<keyword evidence="6 8" id="KW-1133">Transmembrane helix</keyword>
<feature type="transmembrane region" description="Helical" evidence="8">
    <location>
        <begin position="68"/>
        <end position="92"/>
    </location>
</feature>
<evidence type="ECO:0000256" key="7">
    <source>
        <dbReference type="ARBA" id="ARBA00023136"/>
    </source>
</evidence>
<keyword evidence="10" id="KW-1185">Reference proteome</keyword>
<evidence type="ECO:0000256" key="5">
    <source>
        <dbReference type="ARBA" id="ARBA00022692"/>
    </source>
</evidence>
<dbReference type="Pfam" id="PF01235">
    <property type="entry name" value="Na_Ala_symp"/>
    <property type="match status" value="1"/>
</dbReference>
<feature type="transmembrane region" description="Helical" evidence="8">
    <location>
        <begin position="214"/>
        <end position="232"/>
    </location>
</feature>
<name>A0ABS6EN86_9CLOT</name>
<reference evidence="9 10" key="1">
    <citation type="submission" date="2021-06" db="EMBL/GenBank/DDBJ databases">
        <authorList>
            <person name="Sun Q."/>
            <person name="Li D."/>
        </authorList>
    </citation>
    <scope>NUCLEOTIDE SEQUENCE [LARGE SCALE GENOMIC DNA]</scope>
    <source>
        <strain evidence="9 10">MSJ-11</strain>
    </source>
</reference>
<dbReference type="PANTHER" id="PTHR30330:SF3">
    <property type="entry name" value="TRANSCRIPTIONAL REGULATOR, LRP FAMILY"/>
    <property type="match status" value="1"/>
</dbReference>
<protein>
    <submittedName>
        <fullName evidence="9">Sodium:alanine symporter family protein</fullName>
    </submittedName>
</protein>
<accession>A0ABS6EN86</accession>
<dbReference type="InterPro" id="IPR001463">
    <property type="entry name" value="Na/Ala_symport"/>
</dbReference>
<comment type="caution">
    <text evidence="9">The sequence shown here is derived from an EMBL/GenBank/DDBJ whole genome shotgun (WGS) entry which is preliminary data.</text>
</comment>
<evidence type="ECO:0000256" key="1">
    <source>
        <dbReference type="ARBA" id="ARBA00004651"/>
    </source>
</evidence>
<dbReference type="RefSeq" id="WP_216441114.1">
    <property type="nucleotide sequence ID" value="NZ_JAHLQF010000007.1"/>
</dbReference>
<feature type="transmembrane region" description="Helical" evidence="8">
    <location>
        <begin position="180"/>
        <end position="202"/>
    </location>
</feature>
<feature type="transmembrane region" description="Helical" evidence="8">
    <location>
        <begin position="421"/>
        <end position="442"/>
    </location>
</feature>
<feature type="transmembrane region" description="Helical" evidence="8">
    <location>
        <begin position="149"/>
        <end position="168"/>
    </location>
</feature>
<sequence length="461" mass="49891">MVNFLNWLGNTLWGPPTMILIFITGIVFNVKTLFFSIRKIGYILKNTIGTIFKKDEVKGEGVMTPFQAVSTALAGTVGNANIAGVATAIAVGGPGAVFWMWVVALLGMMTKMVEVALAVHYRDKDENGNFYGGPMYYIERGLGPKWKPLAKFFALMMVIGALGTAVFVQPHTMSAAMKNIFNIPPVITVTLATALTGAVVIGGFQRVGQFCEKVTPAMCVVYIVSALGIIFANIDRVPEAFGLIFKYAFQPMPAIGGFAGSSIMLTLQRGVARGTFSNEAGMGSAPMVHATAMTDHPIRQGLFGAFEVFADTLVICTMTAIAILTCGPEIWASGLNGVDLTMAAFKTLYGNFGGVIIGVCVLLFAFSTMVGWAIEYETSIVYLFGSKHIKIFRWIYLIPPFLTLGKTTEMIWTIVDISTGIEVIPNLIALFMLSGVFIKLFIDFEQNIMPAEAKNKKSQAM</sequence>
<evidence type="ECO:0000313" key="10">
    <source>
        <dbReference type="Proteomes" id="UP000726170"/>
    </source>
</evidence>
<evidence type="ECO:0000256" key="4">
    <source>
        <dbReference type="ARBA" id="ARBA00022475"/>
    </source>
</evidence>
<evidence type="ECO:0000256" key="8">
    <source>
        <dbReference type="RuleBase" id="RU363064"/>
    </source>
</evidence>
<keyword evidence="8" id="KW-0769">Symport</keyword>
<evidence type="ECO:0000256" key="6">
    <source>
        <dbReference type="ARBA" id="ARBA00022989"/>
    </source>
</evidence>
<dbReference type="NCBIfam" id="TIGR00835">
    <property type="entry name" value="agcS"/>
    <property type="match status" value="1"/>
</dbReference>
<organism evidence="9 10">
    <name type="scientific">Clostridium mobile</name>
    <dbReference type="NCBI Taxonomy" id="2841512"/>
    <lineage>
        <taxon>Bacteria</taxon>
        <taxon>Bacillati</taxon>
        <taxon>Bacillota</taxon>
        <taxon>Clostridia</taxon>
        <taxon>Eubacteriales</taxon>
        <taxon>Clostridiaceae</taxon>
        <taxon>Clostridium</taxon>
    </lineage>
</organism>
<dbReference type="PANTHER" id="PTHR30330">
    <property type="entry name" value="AGSS FAMILY TRANSPORTER, SODIUM-ALANINE"/>
    <property type="match status" value="1"/>
</dbReference>
<evidence type="ECO:0000256" key="3">
    <source>
        <dbReference type="ARBA" id="ARBA00022448"/>
    </source>
</evidence>
<feature type="transmembrane region" description="Helical" evidence="8">
    <location>
        <begin position="352"/>
        <end position="374"/>
    </location>
</feature>
<gene>
    <name evidence="9" type="ORF">KQI86_19595</name>
</gene>
<evidence type="ECO:0000313" key="9">
    <source>
        <dbReference type="EMBL" id="MBU5486508.1"/>
    </source>
</evidence>
<comment type="similarity">
    <text evidence="2 8">Belongs to the alanine or glycine:cation symporter (AGCS) (TC 2.A.25) family.</text>
</comment>
<keyword evidence="3 8" id="KW-0813">Transport</keyword>
<dbReference type="EMBL" id="JAHLQF010000007">
    <property type="protein sequence ID" value="MBU5486508.1"/>
    <property type="molecule type" value="Genomic_DNA"/>
</dbReference>
<comment type="subcellular location">
    <subcellularLocation>
        <location evidence="1 8">Cell membrane</location>
        <topology evidence="1 8">Multi-pass membrane protein</topology>
    </subcellularLocation>
</comment>
<proteinExistence type="inferred from homology"/>
<feature type="transmembrane region" description="Helical" evidence="8">
    <location>
        <begin position="394"/>
        <end position="415"/>
    </location>
</feature>
<keyword evidence="7 8" id="KW-0472">Membrane</keyword>
<feature type="transmembrane region" description="Helical" evidence="8">
    <location>
        <begin position="12"/>
        <end position="30"/>
    </location>
</feature>